<accession>A0A061SPE4</accession>
<dbReference type="EMBL" id="GBEZ01000112">
    <property type="protein sequence ID" value="JAC84745.1"/>
    <property type="molecule type" value="Transcribed_RNA"/>
</dbReference>
<gene>
    <name evidence="2" type="ORF">TSPGSL018_235</name>
</gene>
<feature type="region of interest" description="Disordered" evidence="1">
    <location>
        <begin position="514"/>
        <end position="651"/>
    </location>
</feature>
<feature type="compositionally biased region" description="Polar residues" evidence="1">
    <location>
        <begin position="530"/>
        <end position="544"/>
    </location>
</feature>
<protein>
    <submittedName>
        <fullName evidence="2">Uncharacterized protein</fullName>
    </submittedName>
</protein>
<feature type="region of interest" description="Disordered" evidence="1">
    <location>
        <begin position="1"/>
        <end position="219"/>
    </location>
</feature>
<feature type="compositionally biased region" description="Polar residues" evidence="1">
    <location>
        <begin position="445"/>
        <end position="460"/>
    </location>
</feature>
<reference evidence="2" key="1">
    <citation type="submission" date="2014-05" db="EMBL/GenBank/DDBJ databases">
        <title>The transcriptome of the halophilic microalga Tetraselmis sp. GSL018 isolated from the Great Salt Lake, Utah.</title>
        <authorList>
            <person name="Jinkerson R.E."/>
            <person name="D'Adamo S."/>
            <person name="Posewitz M.C."/>
        </authorList>
    </citation>
    <scope>NUCLEOTIDE SEQUENCE</scope>
    <source>
        <strain evidence="2">GSL018</strain>
    </source>
</reference>
<evidence type="ECO:0000313" key="2">
    <source>
        <dbReference type="EMBL" id="JAC84745.1"/>
    </source>
</evidence>
<evidence type="ECO:0000256" key="1">
    <source>
        <dbReference type="SAM" id="MobiDB-lite"/>
    </source>
</evidence>
<proteinExistence type="predicted"/>
<feature type="compositionally biased region" description="Low complexity" evidence="1">
    <location>
        <begin position="138"/>
        <end position="149"/>
    </location>
</feature>
<feature type="compositionally biased region" description="Low complexity" evidence="1">
    <location>
        <begin position="11"/>
        <end position="23"/>
    </location>
</feature>
<name>A0A061SPE4_9CHLO</name>
<feature type="compositionally biased region" description="Polar residues" evidence="1">
    <location>
        <begin position="599"/>
        <end position="611"/>
    </location>
</feature>
<feature type="region of interest" description="Disordered" evidence="1">
    <location>
        <begin position="304"/>
        <end position="378"/>
    </location>
</feature>
<feature type="non-terminal residue" evidence="2">
    <location>
        <position position="1"/>
    </location>
</feature>
<feature type="region of interest" description="Disordered" evidence="1">
    <location>
        <begin position="431"/>
        <end position="475"/>
    </location>
</feature>
<dbReference type="AlphaFoldDB" id="A0A061SPE4"/>
<feature type="compositionally biased region" description="Low complexity" evidence="1">
    <location>
        <begin position="157"/>
        <end position="167"/>
    </location>
</feature>
<organism evidence="2">
    <name type="scientific">Tetraselmis sp. GSL018</name>
    <dbReference type="NCBI Taxonomy" id="582737"/>
    <lineage>
        <taxon>Eukaryota</taxon>
        <taxon>Viridiplantae</taxon>
        <taxon>Chlorophyta</taxon>
        <taxon>core chlorophytes</taxon>
        <taxon>Chlorodendrophyceae</taxon>
        <taxon>Chlorodendrales</taxon>
        <taxon>Chlorodendraceae</taxon>
        <taxon>Tetraselmis</taxon>
    </lineage>
</organism>
<sequence>RRRSGSRWRIGAVSGGEEAAASRGPDRGRAGQGAGAEEADARLVSVGRSEGSGGSSADGMGRRHRTKGTVSWGAAESAAARGRRRRNGSAAAEISDGEPRERRCAGRPRVSSEPGPSGAGTGLGGGREERPPSPPSPGAAAAALEGLCEGPRESAPSRRGGSADPGAAGPPGGPPSATGREDALSRGGSQSPPCGGTIGLRSGESGEPPAGSEAFGSFRRGAGAPDLHAIRSSHGLWRVVLQLRVAADKIEALLAQMTRSELETISDCNRLLRELKEQLWAAEDAGAMDHAIRPGWVLLAEDQGAQASGASPHARSSEEGHSPGPETPGIGSAAVGDGGRLPSGSPRRGPVSHEAELWQRPPFDPIFSGEYGTTADPPRRSVSAAAQLAVLSEAAGRVAELARAASVGAGGDDAGERPTWPDARGELTRWAAPEHDRAQPLYSVESPSGASPTRSVSWARSRSVGPGDTSLEGPLPEAEHIHVHIHTSFDGLAERAHPGGGPLSRSGSCAALAEPIDCPAEGDGERGRRSASQPVQHPTDSSRGAQFCDRPSASDLGGRPIKGLPGLSMGGAPRGSPKGLSSPSGVRCPADSRGASREPSVNGTASGSSSPRADPTEAAPTHFMAGARALGGSEAGDRQSSSLESVQERLEKSRQRRAAILQQCGK</sequence>